<dbReference type="AlphaFoldDB" id="A0AAP3AH55"/>
<evidence type="ECO:0008006" key="4">
    <source>
        <dbReference type="Google" id="ProtNLM"/>
    </source>
</evidence>
<organism evidence="2 3">
    <name type="scientific">Micrococcus luteus</name>
    <name type="common">Micrococcus lysodeikticus</name>
    <dbReference type="NCBI Taxonomy" id="1270"/>
    <lineage>
        <taxon>Bacteria</taxon>
        <taxon>Bacillati</taxon>
        <taxon>Actinomycetota</taxon>
        <taxon>Actinomycetes</taxon>
        <taxon>Micrococcales</taxon>
        <taxon>Micrococcaceae</taxon>
        <taxon>Micrococcus</taxon>
    </lineage>
</organism>
<dbReference type="EMBL" id="JALXKZ020000001">
    <property type="protein sequence ID" value="MCV7627965.1"/>
    <property type="molecule type" value="Genomic_DNA"/>
</dbReference>
<dbReference type="Proteomes" id="UP001205867">
    <property type="component" value="Unassembled WGS sequence"/>
</dbReference>
<protein>
    <recommendedName>
        <fullName evidence="4">PhiRv1 phage protein</fullName>
    </recommendedName>
</protein>
<evidence type="ECO:0000256" key="1">
    <source>
        <dbReference type="SAM" id="MobiDB-lite"/>
    </source>
</evidence>
<proteinExistence type="predicted"/>
<evidence type="ECO:0000313" key="3">
    <source>
        <dbReference type="Proteomes" id="UP001205867"/>
    </source>
</evidence>
<name>A0AAP3AH55_MICLU</name>
<evidence type="ECO:0000313" key="2">
    <source>
        <dbReference type="EMBL" id="MCV7627965.1"/>
    </source>
</evidence>
<sequence>MSETLALRGRVASLSRSRPATDPDLIDARRDLAAAKLDAYVKKVVAEAPPLTDAQRDRIAALLRPAGGGTQ</sequence>
<comment type="caution">
    <text evidence="2">The sequence shown here is derived from an EMBL/GenBank/DDBJ whole genome shotgun (WGS) entry which is preliminary data.</text>
</comment>
<accession>A0AAP3AH55</accession>
<gene>
    <name evidence="2" type="ORF">M3A82_001190</name>
</gene>
<reference evidence="2" key="1">
    <citation type="submission" date="2023-06" db="EMBL/GenBank/DDBJ databases">
        <title>lsaBGC provides a comprehensive framework for evolutionary analysis of biosynthetic gene clusters within focal taxa.</title>
        <authorList>
            <person name="Salamzade R."/>
            <person name="Sandstrom S."/>
            <person name="Kalan L.R."/>
        </authorList>
    </citation>
    <scope>NUCLEOTIDE SEQUENCE</scope>
    <source>
        <strain evidence="2">P3-SID899</strain>
    </source>
</reference>
<feature type="region of interest" description="Disordered" evidence="1">
    <location>
        <begin position="1"/>
        <end position="23"/>
    </location>
</feature>